<comment type="caution">
    <text evidence="3">The sequence shown here is derived from an EMBL/GenBank/DDBJ whole genome shotgun (WGS) entry which is preliminary data.</text>
</comment>
<evidence type="ECO:0000256" key="1">
    <source>
        <dbReference type="SAM" id="MobiDB-lite"/>
    </source>
</evidence>
<dbReference type="OrthoDB" id="5290748at2"/>
<evidence type="ECO:0000313" key="3">
    <source>
        <dbReference type="EMBL" id="MXO56850.1"/>
    </source>
</evidence>
<dbReference type="SUPFAM" id="SSF52141">
    <property type="entry name" value="Uracil-DNA glycosylase-like"/>
    <property type="match status" value="1"/>
</dbReference>
<feature type="compositionally biased region" description="Low complexity" evidence="1">
    <location>
        <begin position="49"/>
        <end position="71"/>
    </location>
</feature>
<evidence type="ECO:0000259" key="2">
    <source>
        <dbReference type="Pfam" id="PF03167"/>
    </source>
</evidence>
<dbReference type="Pfam" id="PF03167">
    <property type="entry name" value="UDG"/>
    <property type="match status" value="1"/>
</dbReference>
<feature type="region of interest" description="Disordered" evidence="1">
    <location>
        <begin position="47"/>
        <end position="71"/>
    </location>
</feature>
<sequence length="254" mass="27276">MEQPTNNNLADEFAAALEWWKEAGVDSDFADDATDWLAEADTLKGVSSPMQQIAPQPKKPIAPAATPPAKRIGGDQAGWPAELAAFQSWLLESADVDDGGAFPIVPMRGLKGSELMVIVSEPEESDRDHLLSGPQGNLLSGMMRAACLDDSGLYLTSVLRRHTPMPDWSSMAEAGLGELLSHHIALAAPKRILTFGRNIPALLGNDTAQGAAILHNFNHEGGSIPAMGVSSLAELLRSAGRRERFWQSWLGWTS</sequence>
<protein>
    <recommendedName>
        <fullName evidence="2">Uracil-DNA glycosylase-like domain-containing protein</fullName>
    </recommendedName>
</protein>
<dbReference type="AlphaFoldDB" id="A0A6I4SNY6"/>
<reference evidence="3 4" key="1">
    <citation type="submission" date="2019-12" db="EMBL/GenBank/DDBJ databases">
        <title>Genomic-based taxomic classification of the family Erythrobacteraceae.</title>
        <authorList>
            <person name="Xu L."/>
        </authorList>
    </citation>
    <scope>NUCLEOTIDE SEQUENCE [LARGE SCALE GENOMIC DNA]</scope>
    <source>
        <strain evidence="3 4">JCM 17802</strain>
    </source>
</reference>
<dbReference type="EMBL" id="WTYS01000001">
    <property type="protein sequence ID" value="MXO56850.1"/>
    <property type="molecule type" value="Genomic_DNA"/>
</dbReference>
<dbReference type="RefSeq" id="WP_160598002.1">
    <property type="nucleotide sequence ID" value="NZ_WTYS01000001.1"/>
</dbReference>
<feature type="domain" description="Uracil-DNA glycosylase-like" evidence="2">
    <location>
        <begin position="113"/>
        <end position="203"/>
    </location>
</feature>
<dbReference type="Proteomes" id="UP000468943">
    <property type="component" value="Unassembled WGS sequence"/>
</dbReference>
<proteinExistence type="predicted"/>
<evidence type="ECO:0000313" key="4">
    <source>
        <dbReference type="Proteomes" id="UP000468943"/>
    </source>
</evidence>
<dbReference type="Gene3D" id="3.40.470.10">
    <property type="entry name" value="Uracil-DNA glycosylase-like domain"/>
    <property type="match status" value="1"/>
</dbReference>
<dbReference type="InterPro" id="IPR036895">
    <property type="entry name" value="Uracil-DNA_glycosylase-like_sf"/>
</dbReference>
<organism evidence="3 4">
    <name type="scientific">Pontixanthobacter gangjinensis</name>
    <dbReference type="NCBI Taxonomy" id="1028742"/>
    <lineage>
        <taxon>Bacteria</taxon>
        <taxon>Pseudomonadati</taxon>
        <taxon>Pseudomonadota</taxon>
        <taxon>Alphaproteobacteria</taxon>
        <taxon>Sphingomonadales</taxon>
        <taxon>Erythrobacteraceae</taxon>
        <taxon>Pontixanthobacter</taxon>
    </lineage>
</organism>
<dbReference type="InterPro" id="IPR005122">
    <property type="entry name" value="Uracil-DNA_glycosylase-like"/>
</dbReference>
<name>A0A6I4SNY6_9SPHN</name>
<keyword evidence="4" id="KW-1185">Reference proteome</keyword>
<accession>A0A6I4SNY6</accession>
<gene>
    <name evidence="3" type="ORF">GRI36_08135</name>
</gene>